<dbReference type="PROSITE" id="PS50977">
    <property type="entry name" value="HTH_TETR_2"/>
    <property type="match status" value="1"/>
</dbReference>
<reference evidence="4 5" key="1">
    <citation type="submission" date="2021-01" db="EMBL/GenBank/DDBJ databases">
        <title>Complete genome sequences of Corynebacterium macginleyi strains isolated from infectious keratitis.</title>
        <authorList>
            <person name="Sagerfors S."/>
            <person name="Poehlein A."/>
            <person name="Soderquist B."/>
            <person name="Bruggemann H."/>
        </authorList>
    </citation>
    <scope>NUCLEOTIDE SEQUENCE [LARGE SCALE GENOMIC DNA]</scope>
    <source>
        <strain evidence="4 5">12T220</strain>
    </source>
</reference>
<evidence type="ECO:0000313" key="4">
    <source>
        <dbReference type="EMBL" id="MBM0243097.1"/>
    </source>
</evidence>
<evidence type="ECO:0000259" key="3">
    <source>
        <dbReference type="PROSITE" id="PS50977"/>
    </source>
</evidence>
<protein>
    <submittedName>
        <fullName evidence="4">TetR family transcriptional regulator</fullName>
    </submittedName>
</protein>
<proteinExistence type="predicted"/>
<accession>A0ABS1Y3Z0</accession>
<evidence type="ECO:0000256" key="1">
    <source>
        <dbReference type="ARBA" id="ARBA00023125"/>
    </source>
</evidence>
<dbReference type="InterPro" id="IPR001647">
    <property type="entry name" value="HTH_TetR"/>
</dbReference>
<dbReference type="Proteomes" id="UP001518680">
    <property type="component" value="Unassembled WGS sequence"/>
</dbReference>
<dbReference type="PRINTS" id="PR00455">
    <property type="entry name" value="HTHTETR"/>
</dbReference>
<dbReference type="Pfam" id="PF00440">
    <property type="entry name" value="TetR_N"/>
    <property type="match status" value="1"/>
</dbReference>
<feature type="domain" description="HTH tetR-type" evidence="3">
    <location>
        <begin position="21"/>
        <end position="81"/>
    </location>
</feature>
<dbReference type="SUPFAM" id="SSF46689">
    <property type="entry name" value="Homeodomain-like"/>
    <property type="match status" value="1"/>
</dbReference>
<name>A0ABS1Y3Z0_9CORY</name>
<sequence length="243" mass="27987">MRVCCFHGKKDKRVNTGRRVWLTQEKIMYAAMELTRECGLEKWSIRDLAQRLGVVPSVIYHHYQNRDAITASVIGEITSTIELPDEQLEWKDWFISLAGNVRPVFLEFPGVTDKLMYGHMDAALIPILEVAYEKLRDAGFSQYIHIAYSIIINTMLWSLAARNLRNPTRQEQRHDLGQMITRLQPLAACSTTLADILQSYLIPLANPENEDRMSQEYFEIIIEVVLAGLEIAILPREKRLTNL</sequence>
<gene>
    <name evidence="4" type="ORF">GWO63_002095</name>
</gene>
<evidence type="ECO:0000313" key="5">
    <source>
        <dbReference type="Proteomes" id="UP001518680"/>
    </source>
</evidence>
<dbReference type="Gene3D" id="1.10.357.10">
    <property type="entry name" value="Tetracycline Repressor, domain 2"/>
    <property type="match status" value="1"/>
</dbReference>
<feature type="DNA-binding region" description="H-T-H motif" evidence="2">
    <location>
        <begin position="44"/>
        <end position="63"/>
    </location>
</feature>
<keyword evidence="5" id="KW-1185">Reference proteome</keyword>
<evidence type="ECO:0000256" key="2">
    <source>
        <dbReference type="PROSITE-ProRule" id="PRU00335"/>
    </source>
</evidence>
<dbReference type="InterPro" id="IPR036271">
    <property type="entry name" value="Tet_transcr_reg_TetR-rel_C_sf"/>
</dbReference>
<organism evidence="4 5">
    <name type="scientific">Corynebacterium macginleyi</name>
    <dbReference type="NCBI Taxonomy" id="38290"/>
    <lineage>
        <taxon>Bacteria</taxon>
        <taxon>Bacillati</taxon>
        <taxon>Actinomycetota</taxon>
        <taxon>Actinomycetes</taxon>
        <taxon>Mycobacteriales</taxon>
        <taxon>Corynebacteriaceae</taxon>
        <taxon>Corynebacterium</taxon>
    </lineage>
</organism>
<dbReference type="SUPFAM" id="SSF48498">
    <property type="entry name" value="Tetracyclin repressor-like, C-terminal domain"/>
    <property type="match status" value="1"/>
</dbReference>
<dbReference type="EMBL" id="JAACBX020000001">
    <property type="protein sequence ID" value="MBM0243097.1"/>
    <property type="molecule type" value="Genomic_DNA"/>
</dbReference>
<keyword evidence="1 2" id="KW-0238">DNA-binding</keyword>
<dbReference type="InterPro" id="IPR009057">
    <property type="entry name" value="Homeodomain-like_sf"/>
</dbReference>
<comment type="caution">
    <text evidence="4">The sequence shown here is derived from an EMBL/GenBank/DDBJ whole genome shotgun (WGS) entry which is preliminary data.</text>
</comment>